<dbReference type="PANTHER" id="PTHR30482:SF10">
    <property type="entry name" value="HIGH-AFFINITY BRANCHED-CHAIN AMINO ACID TRANSPORT PROTEIN BRAE"/>
    <property type="match status" value="1"/>
</dbReference>
<feature type="transmembrane region" description="Helical" evidence="7">
    <location>
        <begin position="245"/>
        <end position="268"/>
    </location>
</feature>
<accession>A0ABV8MTW4</accession>
<dbReference type="RefSeq" id="WP_378167869.1">
    <property type="nucleotide sequence ID" value="NZ_JBHSBU010000001.1"/>
</dbReference>
<evidence type="ECO:0000313" key="8">
    <source>
        <dbReference type="EMBL" id="MFC4161668.1"/>
    </source>
</evidence>
<comment type="subcellular location">
    <subcellularLocation>
        <location evidence="1">Cell membrane</location>
        <topology evidence="1">Multi-pass membrane protein</topology>
    </subcellularLocation>
</comment>
<sequence>MLYNLKQSRQAAFISSVVIAIVLAVLPFVVGGLLGKTWIRTLDFAMLYVMLALGLNIVVGYAGLLDLGYIAFYAVGAYLYALLNSPHLVGLLQGTGLEWILGPSIWILLPIAAAVAGAFGVLLGSPTLKLRGDYLAIVTLGFGEIIRLFMNNLDRPVNLTNGPQGVNLIEPVSLFGHKLSEPIHLFGLEFQSVHQHYYLFLALTMLIIFVSIRLQDSRIGRAWVAIREDEIAANAMGINTRNVKLLAFAMGASFGGVSGAMFASFQGFVSPESFILMESIMVLAMVVLGGMGHIPGVILGAVLLSVTPEVLRDIINPLQDKLIGKRLVDPETLRMLLFGLALIVVMLVRPEGLWPSKRRKAEFHEDDPKAAEAAASEAAGEIAKDAAREAKHG</sequence>
<evidence type="ECO:0000256" key="1">
    <source>
        <dbReference type="ARBA" id="ARBA00004651"/>
    </source>
</evidence>
<keyword evidence="9" id="KW-1185">Reference proteome</keyword>
<feature type="transmembrane region" description="Helical" evidence="7">
    <location>
        <begin position="196"/>
        <end position="214"/>
    </location>
</feature>
<gene>
    <name evidence="8" type="ORF">ACFOW7_20240</name>
</gene>
<name>A0ABV8MTW4_9NEIS</name>
<organism evidence="8 9">
    <name type="scientific">Chitinimonas lacunae</name>
    <dbReference type="NCBI Taxonomy" id="1963018"/>
    <lineage>
        <taxon>Bacteria</taxon>
        <taxon>Pseudomonadati</taxon>
        <taxon>Pseudomonadota</taxon>
        <taxon>Betaproteobacteria</taxon>
        <taxon>Neisseriales</taxon>
        <taxon>Chitinibacteraceae</taxon>
        <taxon>Chitinimonas</taxon>
    </lineage>
</organism>
<feature type="transmembrane region" description="Helical" evidence="7">
    <location>
        <begin position="280"/>
        <end position="311"/>
    </location>
</feature>
<evidence type="ECO:0000256" key="5">
    <source>
        <dbReference type="ARBA" id="ARBA00023136"/>
    </source>
</evidence>
<feature type="transmembrane region" description="Helical" evidence="7">
    <location>
        <begin position="134"/>
        <end position="150"/>
    </location>
</feature>
<feature type="compositionally biased region" description="Basic and acidic residues" evidence="6">
    <location>
        <begin position="382"/>
        <end position="393"/>
    </location>
</feature>
<dbReference type="EMBL" id="JBHSBU010000001">
    <property type="protein sequence ID" value="MFC4161668.1"/>
    <property type="molecule type" value="Genomic_DNA"/>
</dbReference>
<feature type="transmembrane region" description="Helical" evidence="7">
    <location>
        <begin position="12"/>
        <end position="35"/>
    </location>
</feature>
<keyword evidence="3 7" id="KW-0812">Transmembrane</keyword>
<evidence type="ECO:0000256" key="3">
    <source>
        <dbReference type="ARBA" id="ARBA00022692"/>
    </source>
</evidence>
<dbReference type="InterPro" id="IPR043428">
    <property type="entry name" value="LivM-like"/>
</dbReference>
<keyword evidence="8" id="KW-0067">ATP-binding</keyword>
<keyword evidence="5 7" id="KW-0472">Membrane</keyword>
<dbReference type="Proteomes" id="UP001595791">
    <property type="component" value="Unassembled WGS sequence"/>
</dbReference>
<evidence type="ECO:0000256" key="4">
    <source>
        <dbReference type="ARBA" id="ARBA00022989"/>
    </source>
</evidence>
<dbReference type="GO" id="GO:0005524">
    <property type="term" value="F:ATP binding"/>
    <property type="evidence" value="ECO:0007669"/>
    <property type="project" value="UniProtKB-KW"/>
</dbReference>
<reference evidence="9" key="1">
    <citation type="journal article" date="2019" name="Int. J. Syst. Evol. Microbiol.">
        <title>The Global Catalogue of Microorganisms (GCM) 10K type strain sequencing project: providing services to taxonomists for standard genome sequencing and annotation.</title>
        <authorList>
            <consortium name="The Broad Institute Genomics Platform"/>
            <consortium name="The Broad Institute Genome Sequencing Center for Infectious Disease"/>
            <person name="Wu L."/>
            <person name="Ma J."/>
        </authorList>
    </citation>
    <scope>NUCLEOTIDE SEQUENCE [LARGE SCALE GENOMIC DNA]</scope>
    <source>
        <strain evidence="9">LMG 29894</strain>
    </source>
</reference>
<feature type="region of interest" description="Disordered" evidence="6">
    <location>
        <begin position="358"/>
        <end position="393"/>
    </location>
</feature>
<evidence type="ECO:0000256" key="6">
    <source>
        <dbReference type="SAM" id="MobiDB-lite"/>
    </source>
</evidence>
<protein>
    <submittedName>
        <fullName evidence="8">ABC transporter ATP-binding protein</fullName>
    </submittedName>
</protein>
<keyword evidence="4 7" id="KW-1133">Transmembrane helix</keyword>
<feature type="transmembrane region" description="Helical" evidence="7">
    <location>
        <begin position="47"/>
        <end position="80"/>
    </location>
</feature>
<evidence type="ECO:0000256" key="2">
    <source>
        <dbReference type="ARBA" id="ARBA00022475"/>
    </source>
</evidence>
<dbReference type="Pfam" id="PF02653">
    <property type="entry name" value="BPD_transp_2"/>
    <property type="match status" value="1"/>
</dbReference>
<proteinExistence type="predicted"/>
<evidence type="ECO:0000313" key="9">
    <source>
        <dbReference type="Proteomes" id="UP001595791"/>
    </source>
</evidence>
<feature type="compositionally biased region" description="Low complexity" evidence="6">
    <location>
        <begin position="371"/>
        <end position="381"/>
    </location>
</feature>
<evidence type="ECO:0000256" key="7">
    <source>
        <dbReference type="SAM" id="Phobius"/>
    </source>
</evidence>
<dbReference type="InterPro" id="IPR001851">
    <property type="entry name" value="ABC_transp_permease"/>
</dbReference>
<dbReference type="CDD" id="cd06581">
    <property type="entry name" value="TM_PBP1_LivM_like"/>
    <property type="match status" value="1"/>
</dbReference>
<feature type="transmembrane region" description="Helical" evidence="7">
    <location>
        <begin position="100"/>
        <end position="122"/>
    </location>
</feature>
<dbReference type="PANTHER" id="PTHR30482">
    <property type="entry name" value="HIGH-AFFINITY BRANCHED-CHAIN AMINO ACID TRANSPORT SYSTEM PERMEASE"/>
    <property type="match status" value="1"/>
</dbReference>
<keyword evidence="2" id="KW-1003">Cell membrane</keyword>
<keyword evidence="8" id="KW-0547">Nucleotide-binding</keyword>
<comment type="caution">
    <text evidence="8">The sequence shown here is derived from an EMBL/GenBank/DDBJ whole genome shotgun (WGS) entry which is preliminary data.</text>
</comment>